<evidence type="ECO:0000256" key="10">
    <source>
        <dbReference type="ARBA" id="ARBA00047929"/>
    </source>
</evidence>
<dbReference type="InterPro" id="IPR042103">
    <property type="entry name" value="SerRS_1_N_sf"/>
</dbReference>
<dbReference type="PRINTS" id="PR00981">
    <property type="entry name" value="TRNASYNTHSER"/>
</dbReference>
<reference evidence="17 18" key="1">
    <citation type="submission" date="2013-03" db="EMBL/GenBank/DDBJ databases">
        <title>Salinisphaera hydrothermalis C41B8 Genome Sequencing.</title>
        <authorList>
            <person name="Li C."/>
            <person name="Lai Q."/>
            <person name="Shao Z."/>
        </authorList>
    </citation>
    <scope>NUCLEOTIDE SEQUENCE [LARGE SCALE GENOMIC DNA]</scope>
    <source>
        <strain evidence="17 18">C41B8</strain>
    </source>
</reference>
<evidence type="ECO:0000313" key="18">
    <source>
        <dbReference type="Proteomes" id="UP000028302"/>
    </source>
</evidence>
<keyword evidence="18" id="KW-1185">Reference proteome</keyword>
<dbReference type="GO" id="GO:0004828">
    <property type="term" value="F:serine-tRNA ligase activity"/>
    <property type="evidence" value="ECO:0007669"/>
    <property type="project" value="UniProtKB-UniRule"/>
</dbReference>
<keyword evidence="7 12" id="KW-0067">ATP-binding</keyword>
<dbReference type="GO" id="GO:0016260">
    <property type="term" value="P:selenocysteine biosynthetic process"/>
    <property type="evidence" value="ECO:0007669"/>
    <property type="project" value="UniProtKB-UniRule"/>
</dbReference>
<evidence type="ECO:0000256" key="14">
    <source>
        <dbReference type="PIRSR" id="PIRSR001529-2"/>
    </source>
</evidence>
<keyword evidence="4 12" id="KW-0963">Cytoplasm</keyword>
<dbReference type="InterPro" id="IPR006195">
    <property type="entry name" value="aa-tRNA-synth_II"/>
</dbReference>
<keyword evidence="15" id="KW-0175">Coiled coil</keyword>
<comment type="caution">
    <text evidence="17">The sequence shown here is derived from an EMBL/GenBank/DDBJ whole genome shotgun (WGS) entry which is preliminary data.</text>
</comment>
<comment type="subcellular location">
    <subcellularLocation>
        <location evidence="1 12">Cytoplasm</location>
    </subcellularLocation>
</comment>
<name>A0A084IQ48_SALHC</name>
<dbReference type="InterPro" id="IPR033729">
    <property type="entry name" value="SerRS_core"/>
</dbReference>
<dbReference type="InterPro" id="IPR002317">
    <property type="entry name" value="Ser-tRNA-ligase_type_1"/>
</dbReference>
<evidence type="ECO:0000256" key="7">
    <source>
        <dbReference type="ARBA" id="ARBA00022840"/>
    </source>
</evidence>
<evidence type="ECO:0000256" key="5">
    <source>
        <dbReference type="ARBA" id="ARBA00022598"/>
    </source>
</evidence>
<dbReference type="InterPro" id="IPR045864">
    <property type="entry name" value="aa-tRNA-synth_II/BPL/LPL"/>
</dbReference>
<dbReference type="EC" id="6.1.1.11" evidence="12"/>
<proteinExistence type="inferred from homology"/>
<dbReference type="Pfam" id="PF02403">
    <property type="entry name" value="Seryl_tRNA_N"/>
    <property type="match status" value="1"/>
</dbReference>
<evidence type="ECO:0000256" key="11">
    <source>
        <dbReference type="ARBA" id="ARBA00048823"/>
    </source>
</evidence>
<dbReference type="UniPathway" id="UPA00906">
    <property type="reaction ID" value="UER00895"/>
</dbReference>
<feature type="binding site" evidence="12 13">
    <location>
        <position position="284"/>
    </location>
    <ligand>
        <name>L-serine</name>
        <dbReference type="ChEBI" id="CHEBI:33384"/>
    </ligand>
</feature>
<gene>
    <name evidence="12" type="primary">serS</name>
    <name evidence="17" type="ORF">C41B8_01842</name>
</gene>
<dbReference type="GO" id="GO:0006434">
    <property type="term" value="P:seryl-tRNA aminoacylation"/>
    <property type="evidence" value="ECO:0007669"/>
    <property type="project" value="UniProtKB-UniRule"/>
</dbReference>
<keyword evidence="5 12" id="KW-0436">Ligase</keyword>
<keyword evidence="9 12" id="KW-0030">Aminoacyl-tRNA synthetase</keyword>
<dbReference type="SUPFAM" id="SSF46589">
    <property type="entry name" value="tRNA-binding arm"/>
    <property type="match status" value="1"/>
</dbReference>
<evidence type="ECO:0000313" key="17">
    <source>
        <dbReference type="EMBL" id="KEZ78832.1"/>
    </source>
</evidence>
<protein>
    <recommendedName>
        <fullName evidence="12">Serine--tRNA ligase</fullName>
        <ecNumber evidence="12">6.1.1.11</ecNumber>
    </recommendedName>
    <alternativeName>
        <fullName evidence="12">Seryl-tRNA synthetase</fullName>
        <shortName evidence="12">SerRS</shortName>
    </alternativeName>
    <alternativeName>
        <fullName evidence="12">Seryl-tRNA(Ser/Sec) synthetase</fullName>
    </alternativeName>
</protein>
<comment type="similarity">
    <text evidence="3 12">Belongs to the class-II aminoacyl-tRNA synthetase family. Type-1 seryl-tRNA synthetase subfamily.</text>
</comment>
<evidence type="ECO:0000256" key="12">
    <source>
        <dbReference type="HAMAP-Rule" id="MF_00176"/>
    </source>
</evidence>
<evidence type="ECO:0000256" key="3">
    <source>
        <dbReference type="ARBA" id="ARBA00010728"/>
    </source>
</evidence>
<comment type="caution">
    <text evidence="12">Lacks conserved residue(s) required for the propagation of feature annotation.</text>
</comment>
<dbReference type="EMBL" id="APNK01000002">
    <property type="protein sequence ID" value="KEZ78832.1"/>
    <property type="molecule type" value="Genomic_DNA"/>
</dbReference>
<accession>A0A084IQ48</accession>
<evidence type="ECO:0000256" key="13">
    <source>
        <dbReference type="PIRSR" id="PIRSR001529-1"/>
    </source>
</evidence>
<dbReference type="STRING" id="1304275.C41B8_01842"/>
<feature type="binding site" evidence="12 14">
    <location>
        <begin position="348"/>
        <end position="351"/>
    </location>
    <ligand>
        <name>ATP</name>
        <dbReference type="ChEBI" id="CHEBI:30616"/>
    </ligand>
</feature>
<dbReference type="RefSeq" id="WP_037333289.1">
    <property type="nucleotide sequence ID" value="NZ_APNK01000002.1"/>
</dbReference>
<dbReference type="InterPro" id="IPR015866">
    <property type="entry name" value="Ser-tRNA-synth_1_N"/>
</dbReference>
<comment type="domain">
    <text evidence="12">Consists of two distinct domains, a catalytic core and a N-terminal extension that is involved in tRNA binding.</text>
</comment>
<feature type="binding site" evidence="13">
    <location>
        <position position="230"/>
    </location>
    <ligand>
        <name>L-serine</name>
        <dbReference type="ChEBI" id="CHEBI:33384"/>
    </ligand>
</feature>
<evidence type="ECO:0000256" key="1">
    <source>
        <dbReference type="ARBA" id="ARBA00004496"/>
    </source>
</evidence>
<dbReference type="PANTHER" id="PTHR43697:SF1">
    <property type="entry name" value="SERINE--TRNA LIGASE"/>
    <property type="match status" value="1"/>
</dbReference>
<feature type="binding site" evidence="13">
    <location>
        <position position="261"/>
    </location>
    <ligand>
        <name>L-serine</name>
        <dbReference type="ChEBI" id="CHEBI:33384"/>
    </ligand>
</feature>
<evidence type="ECO:0000259" key="16">
    <source>
        <dbReference type="PROSITE" id="PS50862"/>
    </source>
</evidence>
<keyword evidence="6 12" id="KW-0547">Nucleotide-binding</keyword>
<dbReference type="Gene3D" id="3.30.930.10">
    <property type="entry name" value="Bira Bifunctional Protein, Domain 2"/>
    <property type="match status" value="1"/>
</dbReference>
<dbReference type="HAMAP" id="MF_00176">
    <property type="entry name" value="Ser_tRNA_synth_type1"/>
    <property type="match status" value="1"/>
</dbReference>
<dbReference type="PROSITE" id="PS50862">
    <property type="entry name" value="AA_TRNA_LIGASE_II"/>
    <property type="match status" value="1"/>
</dbReference>
<dbReference type="Gene3D" id="1.10.287.40">
    <property type="entry name" value="Serine-tRNA synthetase, tRNA binding domain"/>
    <property type="match status" value="1"/>
</dbReference>
<evidence type="ECO:0000256" key="15">
    <source>
        <dbReference type="SAM" id="Coils"/>
    </source>
</evidence>
<dbReference type="GO" id="GO:0005737">
    <property type="term" value="C:cytoplasm"/>
    <property type="evidence" value="ECO:0007669"/>
    <property type="project" value="UniProtKB-SubCell"/>
</dbReference>
<dbReference type="PATRIC" id="fig|1304275.5.peg.372"/>
<feature type="coiled-coil region" evidence="15">
    <location>
        <begin position="30"/>
        <end position="102"/>
    </location>
</feature>
<comment type="function">
    <text evidence="12">Catalyzes the attachment of serine to tRNA(Ser). Is also able to aminoacylate tRNA(Sec) with serine, to form the misacylated tRNA L-seryl-tRNA(Sec), which will be further converted into selenocysteinyl-tRNA(Sec).</text>
</comment>
<dbReference type="GO" id="GO:0005524">
    <property type="term" value="F:ATP binding"/>
    <property type="evidence" value="ECO:0007669"/>
    <property type="project" value="UniProtKB-UniRule"/>
</dbReference>
<dbReference type="eggNOG" id="COG0172">
    <property type="taxonomic scope" value="Bacteria"/>
</dbReference>
<comment type="pathway">
    <text evidence="2 12">Aminoacyl-tRNA biosynthesis; selenocysteinyl-tRNA(Sec) biosynthesis; L-seryl-tRNA(Sec) from L-serine and tRNA(Sec): step 1/1.</text>
</comment>
<feature type="binding site" evidence="12 14">
    <location>
        <begin position="261"/>
        <end position="263"/>
    </location>
    <ligand>
        <name>ATP</name>
        <dbReference type="ChEBI" id="CHEBI:30616"/>
    </ligand>
</feature>
<feature type="binding site" evidence="13">
    <location>
        <position position="382"/>
    </location>
    <ligand>
        <name>L-serine</name>
        <dbReference type="ChEBI" id="CHEBI:33384"/>
    </ligand>
</feature>
<evidence type="ECO:0000256" key="4">
    <source>
        <dbReference type="ARBA" id="ARBA00022490"/>
    </source>
</evidence>
<feature type="domain" description="Aminoacyl-transfer RNA synthetases class-II family profile" evidence="16">
    <location>
        <begin position="171"/>
        <end position="409"/>
    </location>
</feature>
<feature type="binding site" evidence="12">
    <location>
        <position position="384"/>
    </location>
    <ligand>
        <name>L-serine</name>
        <dbReference type="ChEBI" id="CHEBI:33384"/>
    </ligand>
</feature>
<dbReference type="PANTHER" id="PTHR43697">
    <property type="entry name" value="SERYL-TRNA SYNTHETASE"/>
    <property type="match status" value="1"/>
</dbReference>
<evidence type="ECO:0000256" key="9">
    <source>
        <dbReference type="ARBA" id="ARBA00023146"/>
    </source>
</evidence>
<dbReference type="SUPFAM" id="SSF55681">
    <property type="entry name" value="Class II aaRS and biotin synthetases"/>
    <property type="match status" value="1"/>
</dbReference>
<feature type="binding site" evidence="12">
    <location>
        <begin position="230"/>
        <end position="232"/>
    </location>
    <ligand>
        <name>L-serine</name>
        <dbReference type="ChEBI" id="CHEBI:33384"/>
    </ligand>
</feature>
<evidence type="ECO:0000256" key="8">
    <source>
        <dbReference type="ARBA" id="ARBA00022917"/>
    </source>
</evidence>
<dbReference type="Proteomes" id="UP000028302">
    <property type="component" value="Unassembled WGS sequence"/>
</dbReference>
<dbReference type="InterPro" id="IPR010978">
    <property type="entry name" value="tRNA-bd_arm"/>
</dbReference>
<comment type="catalytic activity">
    <reaction evidence="11 12">
        <text>tRNA(Ser) + L-serine + ATP = L-seryl-tRNA(Ser) + AMP + diphosphate + H(+)</text>
        <dbReference type="Rhea" id="RHEA:12292"/>
        <dbReference type="Rhea" id="RHEA-COMP:9669"/>
        <dbReference type="Rhea" id="RHEA-COMP:9703"/>
        <dbReference type="ChEBI" id="CHEBI:15378"/>
        <dbReference type="ChEBI" id="CHEBI:30616"/>
        <dbReference type="ChEBI" id="CHEBI:33019"/>
        <dbReference type="ChEBI" id="CHEBI:33384"/>
        <dbReference type="ChEBI" id="CHEBI:78442"/>
        <dbReference type="ChEBI" id="CHEBI:78533"/>
        <dbReference type="ChEBI" id="CHEBI:456215"/>
        <dbReference type="EC" id="6.1.1.11"/>
    </reaction>
</comment>
<organism evidence="17 18">
    <name type="scientific">Salinisphaera hydrothermalis (strain C41B8)</name>
    <dbReference type="NCBI Taxonomy" id="1304275"/>
    <lineage>
        <taxon>Bacteria</taxon>
        <taxon>Pseudomonadati</taxon>
        <taxon>Pseudomonadota</taxon>
        <taxon>Gammaproteobacteria</taxon>
        <taxon>Salinisphaerales</taxon>
        <taxon>Salinisphaeraceae</taxon>
        <taxon>Salinisphaera</taxon>
    </lineage>
</organism>
<evidence type="ECO:0000256" key="6">
    <source>
        <dbReference type="ARBA" id="ARBA00022741"/>
    </source>
</evidence>
<dbReference type="Pfam" id="PF00587">
    <property type="entry name" value="tRNA-synt_2b"/>
    <property type="match status" value="1"/>
</dbReference>
<dbReference type="AlphaFoldDB" id="A0A084IQ48"/>
<dbReference type="PIRSF" id="PIRSF001529">
    <property type="entry name" value="Ser-tRNA-synth_IIa"/>
    <property type="match status" value="1"/>
</dbReference>
<keyword evidence="8 12" id="KW-0648">Protein biosynthesis</keyword>
<evidence type="ECO:0000256" key="2">
    <source>
        <dbReference type="ARBA" id="ARBA00005045"/>
    </source>
</evidence>
<comment type="subunit">
    <text evidence="12">Homodimer. The tRNA molecule binds across the dimer.</text>
</comment>
<sequence>MLDPRLLRNDPQSVAVALARRGFEFDAAGYAALEEKRKALQTRAESLQAERNQRSKAIGKAKAAGEDIEPLKEAVAGLGAQLDQAKAELETIAEQLNDIQSGLPNLPDADMPDGADEDDNVVVRHWGEPPSFDFEVADHVAVGEKLHGLDAATAAKITGARFTIMQGGVARLHRALIAYMIDKHVASGYTEVNVPYIVNSKSLYGTGQLPKFGDDLFRLAEPDDYYLIPTAEVPVSNMVAGEIVEPERLPLRYVAHTPCFRAEAGSAGRDVRGMIRQHQFEKVELINIAHPDQSDACHEAMLASAESVLQDLELAYRVVDLCGGDIGFSAARTFDLEVWLPSQQTYREISSISNTRDFQARRMGARYRDAETGKPRLLHTLNGSGVAAGRALVAVLENHQRADGSVGVPAALRPYMGGIDVIEPTVE</sequence>
<dbReference type="OrthoDB" id="9804647at2"/>
<dbReference type="NCBIfam" id="TIGR00414">
    <property type="entry name" value="serS"/>
    <property type="match status" value="1"/>
</dbReference>
<dbReference type="InterPro" id="IPR002314">
    <property type="entry name" value="aa-tRNA-synt_IIb"/>
</dbReference>
<dbReference type="CDD" id="cd00770">
    <property type="entry name" value="SerRS_core"/>
    <property type="match status" value="1"/>
</dbReference>
<comment type="catalytic activity">
    <reaction evidence="10 12">
        <text>tRNA(Sec) + L-serine + ATP = L-seryl-tRNA(Sec) + AMP + diphosphate + H(+)</text>
        <dbReference type="Rhea" id="RHEA:42580"/>
        <dbReference type="Rhea" id="RHEA-COMP:9742"/>
        <dbReference type="Rhea" id="RHEA-COMP:10128"/>
        <dbReference type="ChEBI" id="CHEBI:15378"/>
        <dbReference type="ChEBI" id="CHEBI:30616"/>
        <dbReference type="ChEBI" id="CHEBI:33019"/>
        <dbReference type="ChEBI" id="CHEBI:33384"/>
        <dbReference type="ChEBI" id="CHEBI:78442"/>
        <dbReference type="ChEBI" id="CHEBI:78533"/>
        <dbReference type="ChEBI" id="CHEBI:456215"/>
        <dbReference type="EC" id="6.1.1.11"/>
    </reaction>
</comment>